<evidence type="ECO:0000313" key="3">
    <source>
        <dbReference type="EMBL" id="CAB4541393.1"/>
    </source>
</evidence>
<evidence type="ECO:0000259" key="2">
    <source>
        <dbReference type="Pfam" id="PF00930"/>
    </source>
</evidence>
<sequence>MSTDSFPRRSALTRGFRLGAPRTFAISADGSRVLFLRSRHGTDSVNCLWVLDVATGEEICVADPVAMSFSSDGDIPAEERARRERAREVAGGIVTYSTDADCTRAVVTINGIAFLVDVKSAVVTELALPSPVIDPRIDRSGRRICFVHDNAVWVHDLTGLASTSAVRITPTETSPHVTWGIADFIAGEEMDRTRGTWWTHNGSALLVQRTDVSEVAELVIENPVDPDSPMMTRYPAAGTTNAAVTLHRMGLDGSQAEINWDHRTYEYLVDVITDSHGELLVVQSRDQRRYEILTVGPDGSTNVLSETTDPEWVELISGSPVRTESGQLVSVHDDHDHDHRRLFINDEPVSPIGWDVRAITGVDSQTVFFSACPSRDSWVCDLWSWNAADGLVQLTVGGWNSGTSRGGTSVISRNSLDATASDVVVTSTYGIHTVESFAEAPSVTPVVYRVDSDEPHLRIAVLFPQGQLPSQALPVLLDPYGGPHGQRVVNAGSAFLTAQWWADQGFVVVVTDGRGMPGSPSWEKSVKDDLASGVLDDQVSALELVTAKFPGKLDRSRVGIRGWSFGGYLAALAVLDRPDVFHAAVAGAPVTEWRLYDTHYTERYLGDPRTQPDVYDANSLLPRAPQLSRPLLLIHGVDDDNVFVSNTAQLSAALTAAGKEHQVEYLTGVTHMTPQEEVAENLLLLQLDFLKKSLA</sequence>
<name>A0A6J6BSQ5_9ZZZZ</name>
<protein>
    <submittedName>
        <fullName evidence="3">Unannotated protein</fullName>
    </submittedName>
</protein>
<dbReference type="InterPro" id="IPR050278">
    <property type="entry name" value="Serine_Prot_S9B/DPPIV"/>
</dbReference>
<dbReference type="PANTHER" id="PTHR11731:SF193">
    <property type="entry name" value="DIPEPTIDYL PEPTIDASE 9"/>
    <property type="match status" value="1"/>
</dbReference>
<feature type="domain" description="Peptidase S9 prolyl oligopeptidase catalytic" evidence="1">
    <location>
        <begin position="496"/>
        <end position="694"/>
    </location>
</feature>
<dbReference type="GO" id="GO:0006508">
    <property type="term" value="P:proteolysis"/>
    <property type="evidence" value="ECO:0007669"/>
    <property type="project" value="InterPro"/>
</dbReference>
<proteinExistence type="predicted"/>
<organism evidence="3">
    <name type="scientific">freshwater metagenome</name>
    <dbReference type="NCBI Taxonomy" id="449393"/>
    <lineage>
        <taxon>unclassified sequences</taxon>
        <taxon>metagenomes</taxon>
        <taxon>ecological metagenomes</taxon>
    </lineage>
</organism>
<dbReference type="EMBL" id="CAEZSO010000064">
    <property type="protein sequence ID" value="CAB4541393.1"/>
    <property type="molecule type" value="Genomic_DNA"/>
</dbReference>
<dbReference type="Gene3D" id="3.40.50.1820">
    <property type="entry name" value="alpha/beta hydrolase"/>
    <property type="match status" value="1"/>
</dbReference>
<dbReference type="InterPro" id="IPR002469">
    <property type="entry name" value="Peptidase_S9B_N"/>
</dbReference>
<dbReference type="PANTHER" id="PTHR11731">
    <property type="entry name" value="PROTEASE FAMILY S9B,C DIPEPTIDYL-PEPTIDASE IV-RELATED"/>
    <property type="match status" value="1"/>
</dbReference>
<dbReference type="GO" id="GO:0008239">
    <property type="term" value="F:dipeptidyl-peptidase activity"/>
    <property type="evidence" value="ECO:0007669"/>
    <property type="project" value="TreeGrafter"/>
</dbReference>
<evidence type="ECO:0000259" key="1">
    <source>
        <dbReference type="Pfam" id="PF00326"/>
    </source>
</evidence>
<dbReference type="Pfam" id="PF00326">
    <property type="entry name" value="Peptidase_S9"/>
    <property type="match status" value="1"/>
</dbReference>
<dbReference type="InterPro" id="IPR029058">
    <property type="entry name" value="AB_hydrolase_fold"/>
</dbReference>
<dbReference type="GO" id="GO:0008236">
    <property type="term" value="F:serine-type peptidase activity"/>
    <property type="evidence" value="ECO:0007669"/>
    <property type="project" value="InterPro"/>
</dbReference>
<dbReference type="Pfam" id="PF00930">
    <property type="entry name" value="DPPIV_N"/>
    <property type="match status" value="1"/>
</dbReference>
<dbReference type="SUPFAM" id="SSF82171">
    <property type="entry name" value="DPP6 N-terminal domain-like"/>
    <property type="match status" value="1"/>
</dbReference>
<dbReference type="InterPro" id="IPR001375">
    <property type="entry name" value="Peptidase_S9_cat"/>
</dbReference>
<dbReference type="Gene3D" id="2.140.10.30">
    <property type="entry name" value="Dipeptidylpeptidase IV, N-terminal domain"/>
    <property type="match status" value="1"/>
</dbReference>
<dbReference type="SUPFAM" id="SSF53474">
    <property type="entry name" value="alpha/beta-Hydrolases"/>
    <property type="match status" value="1"/>
</dbReference>
<dbReference type="AlphaFoldDB" id="A0A6J6BSQ5"/>
<reference evidence="3" key="1">
    <citation type="submission" date="2020-05" db="EMBL/GenBank/DDBJ databases">
        <authorList>
            <person name="Chiriac C."/>
            <person name="Salcher M."/>
            <person name="Ghai R."/>
            <person name="Kavagutti S V."/>
        </authorList>
    </citation>
    <scope>NUCLEOTIDE SEQUENCE</scope>
</reference>
<gene>
    <name evidence="3" type="ORF">UFOPK1446_00426</name>
</gene>
<accession>A0A6J6BSQ5</accession>
<feature type="domain" description="Dipeptidylpeptidase IV N-terminal" evidence="2">
    <location>
        <begin position="114"/>
        <end position="372"/>
    </location>
</feature>